<comment type="caution">
    <text evidence="1">The sequence shown here is derived from an EMBL/GenBank/DDBJ whole genome shotgun (WGS) entry which is preliminary data.</text>
</comment>
<gene>
    <name evidence="1" type="ORF">GCM10022202_33000</name>
</gene>
<dbReference type="RefSeq" id="WP_221858108.1">
    <property type="nucleotide sequence ID" value="NZ_BAAAYV010000025.1"/>
</dbReference>
<dbReference type="Proteomes" id="UP001410795">
    <property type="component" value="Unassembled WGS sequence"/>
</dbReference>
<organism evidence="1 2">
    <name type="scientific">Microbacterium marinilacus</name>
    <dbReference type="NCBI Taxonomy" id="415209"/>
    <lineage>
        <taxon>Bacteria</taxon>
        <taxon>Bacillati</taxon>
        <taxon>Actinomycetota</taxon>
        <taxon>Actinomycetes</taxon>
        <taxon>Micrococcales</taxon>
        <taxon>Microbacteriaceae</taxon>
        <taxon>Microbacterium</taxon>
    </lineage>
</organism>
<dbReference type="Pfam" id="PF14117">
    <property type="entry name" value="DUF4287"/>
    <property type="match status" value="1"/>
</dbReference>
<accession>A0ABP7BTS1</accession>
<name>A0ABP7BTS1_9MICO</name>
<keyword evidence="2" id="KW-1185">Reference proteome</keyword>
<proteinExistence type="predicted"/>
<evidence type="ECO:0000313" key="1">
    <source>
        <dbReference type="EMBL" id="GAA3668345.1"/>
    </source>
</evidence>
<reference evidence="2" key="1">
    <citation type="journal article" date="2019" name="Int. J. Syst. Evol. Microbiol.">
        <title>The Global Catalogue of Microorganisms (GCM) 10K type strain sequencing project: providing services to taxonomists for standard genome sequencing and annotation.</title>
        <authorList>
            <consortium name="The Broad Institute Genomics Platform"/>
            <consortium name="The Broad Institute Genome Sequencing Center for Infectious Disease"/>
            <person name="Wu L."/>
            <person name="Ma J."/>
        </authorList>
    </citation>
    <scope>NUCLEOTIDE SEQUENCE [LARGE SCALE GENOMIC DNA]</scope>
    <source>
        <strain evidence="2">JCM 16546</strain>
    </source>
</reference>
<evidence type="ECO:0000313" key="2">
    <source>
        <dbReference type="Proteomes" id="UP001410795"/>
    </source>
</evidence>
<evidence type="ECO:0008006" key="3">
    <source>
        <dbReference type="Google" id="ProtNLM"/>
    </source>
</evidence>
<protein>
    <recommendedName>
        <fullName evidence="3">DUF4287 domain-containing protein</fullName>
    </recommendedName>
</protein>
<dbReference type="InterPro" id="IPR025629">
    <property type="entry name" value="DUF4287"/>
</dbReference>
<dbReference type="EMBL" id="BAAAYV010000025">
    <property type="protein sequence ID" value="GAA3668345.1"/>
    <property type="molecule type" value="Genomic_DNA"/>
</dbReference>
<sequence>MTEHRVTAPVIAPGEKVAGPASYFPRIEEVYGRPIQEWLDLIVDRLEGGRAHMEVVAWLKGDHGLGHGHANALVAYAKAALAK</sequence>